<dbReference type="Proteomes" id="UP000823046">
    <property type="component" value="Unassembled WGS sequence"/>
</dbReference>
<evidence type="ECO:0000313" key="2">
    <source>
        <dbReference type="EMBL" id="KAF8819591.1"/>
    </source>
</evidence>
<reference evidence="2 3" key="1">
    <citation type="journal article" date="2020" name="bioRxiv">
        <title>Metabolic contributions of an alphaproteobacterial endosymbiont in the apicomplexan Cardiosporidium cionae.</title>
        <authorList>
            <person name="Hunter E.S."/>
            <person name="Paight C.J."/>
            <person name="Lane C.E."/>
        </authorList>
    </citation>
    <scope>NUCLEOTIDE SEQUENCE [LARGE SCALE GENOMIC DNA]</scope>
    <source>
        <strain evidence="2">ESH_2018</strain>
    </source>
</reference>
<organism evidence="2 3">
    <name type="scientific">Cardiosporidium cionae</name>
    <dbReference type="NCBI Taxonomy" id="476202"/>
    <lineage>
        <taxon>Eukaryota</taxon>
        <taxon>Sar</taxon>
        <taxon>Alveolata</taxon>
        <taxon>Apicomplexa</taxon>
        <taxon>Aconoidasida</taxon>
        <taxon>Nephromycida</taxon>
        <taxon>Cardiosporidium</taxon>
    </lineage>
</organism>
<accession>A0ABQ7J6K0</accession>
<sequence>MQNSTWKNPALKPSHLQTYSFLFHQYIYITCSSYFILSLVYFNLFPASAAVLRDLVQDSVSAQKPNNPSLSCNPSEFRFPKLHLASLAKHAQYQGKNQRTHPCLTCSSLSQSVTTPSSSLKFRYNSPALLQLPMQSSLALQRLPYDHSSNSFPSLLSGWRVYGKATHTSLKITITRGKEDLLNWTRRVPLAWDTLITRLGKLLRLTLVTLVKFFPLKYFQYALHRLQDAPAPLHGDEAQFDYTAAAEGKADFIALPKRFYTIEDSLLDFSSDIFDTRMYGIFSFQPKKNIKDSVAARSISSLNVKPLYEIAKSASKNVMAGNNQEYAHSLNQDKSRERVDVKGTQSPHALTKDGAYLRNKDDGMGDHFSINRTEREAFPLNTEICKKDSEEKVTNWYIQQFSHILEHIVMLEKSLNESGVGSSNDHTYYGATGSGKAEILTGNDPSIHAPIMERKFDPSAGPIVRFYQWEFAKCTKDYPKNCLIYGEADENALVVRPRGEENWVSFSALNRQRRLTPEAIGGLWFGKYNTSWDPILILASTSDLAITALLDHPKIIQSAIVGTLVSILWLSREEAAFLLLHFITSKVFLRMHPFWCLLLYAAPPFKLLLIRCILSTFNRFLRACESIVRNNLIQLESHRLSQTIQALVNTTSL</sequence>
<keyword evidence="3" id="KW-1185">Reference proteome</keyword>
<keyword evidence="1" id="KW-0812">Transmembrane</keyword>
<dbReference type="EMBL" id="JADAQX010000683">
    <property type="protein sequence ID" value="KAF8819591.1"/>
    <property type="molecule type" value="Genomic_DNA"/>
</dbReference>
<keyword evidence="1" id="KW-0472">Membrane</keyword>
<gene>
    <name evidence="2" type="ORF">IE077_000793</name>
</gene>
<evidence type="ECO:0000256" key="1">
    <source>
        <dbReference type="SAM" id="Phobius"/>
    </source>
</evidence>
<keyword evidence="1" id="KW-1133">Transmembrane helix</keyword>
<proteinExistence type="predicted"/>
<evidence type="ECO:0000313" key="3">
    <source>
        <dbReference type="Proteomes" id="UP000823046"/>
    </source>
</evidence>
<feature type="transmembrane region" description="Helical" evidence="1">
    <location>
        <begin position="26"/>
        <end position="45"/>
    </location>
</feature>
<protein>
    <submittedName>
        <fullName evidence="2">Uncharacterized protein</fullName>
    </submittedName>
</protein>
<comment type="caution">
    <text evidence="2">The sequence shown here is derived from an EMBL/GenBank/DDBJ whole genome shotgun (WGS) entry which is preliminary data.</text>
</comment>
<name>A0ABQ7J6K0_9APIC</name>